<dbReference type="RefSeq" id="WP_189582724.1">
    <property type="nucleotide sequence ID" value="NZ_BMYV01000001.1"/>
</dbReference>
<reference evidence="9 10" key="1">
    <citation type="journal article" date="2014" name="Int. J. Syst. Evol. Microbiol.">
        <title>Complete genome sequence of Corynebacterium casei LMG S-19264T (=DSM 44701T), isolated from a smear-ripened cheese.</title>
        <authorList>
            <consortium name="US DOE Joint Genome Institute (JGI-PGF)"/>
            <person name="Walter F."/>
            <person name="Albersmeier A."/>
            <person name="Kalinowski J."/>
            <person name="Ruckert C."/>
        </authorList>
    </citation>
    <scope>NUCLEOTIDE SEQUENCE [LARGE SCALE GENOMIC DNA]</scope>
    <source>
        <strain evidence="9 10">KCTC 23968</strain>
    </source>
</reference>
<dbReference type="SMART" id="SM00849">
    <property type="entry name" value="Lactamase_B"/>
    <property type="match status" value="1"/>
</dbReference>
<dbReference type="PANTHER" id="PTHR43705:SF1">
    <property type="entry name" value="HYDROXYACYLGLUTATHIONE HYDROLASE GLOB"/>
    <property type="match status" value="1"/>
</dbReference>
<dbReference type="CDD" id="cd07723">
    <property type="entry name" value="hydroxyacylglutathione_hydrolase_MBL-fold"/>
    <property type="match status" value="1"/>
</dbReference>
<comment type="subunit">
    <text evidence="7">Monomer.</text>
</comment>
<comment type="catalytic activity">
    <reaction evidence="1 7">
        <text>an S-(2-hydroxyacyl)glutathione + H2O = a 2-hydroxy carboxylate + glutathione + H(+)</text>
        <dbReference type="Rhea" id="RHEA:21864"/>
        <dbReference type="ChEBI" id="CHEBI:15377"/>
        <dbReference type="ChEBI" id="CHEBI:15378"/>
        <dbReference type="ChEBI" id="CHEBI:57925"/>
        <dbReference type="ChEBI" id="CHEBI:58896"/>
        <dbReference type="ChEBI" id="CHEBI:71261"/>
        <dbReference type="EC" id="3.1.2.6"/>
    </reaction>
</comment>
<dbReference type="Pfam" id="PF00753">
    <property type="entry name" value="Lactamase_B"/>
    <property type="match status" value="1"/>
</dbReference>
<keyword evidence="4 7" id="KW-0479">Metal-binding</keyword>
<dbReference type="Proteomes" id="UP000600865">
    <property type="component" value="Unassembled WGS sequence"/>
</dbReference>
<dbReference type="InterPro" id="IPR017782">
    <property type="entry name" value="Hydroxyacylglutathione_Hdrlase"/>
</dbReference>
<keyword evidence="10" id="KW-1185">Reference proteome</keyword>
<dbReference type="EC" id="3.1.2.6" evidence="7"/>
<dbReference type="SUPFAM" id="SSF56281">
    <property type="entry name" value="Metallo-hydrolase/oxidoreductase"/>
    <property type="match status" value="1"/>
</dbReference>
<feature type="binding site" evidence="7">
    <location>
        <position position="169"/>
    </location>
    <ligand>
        <name>Zn(2+)</name>
        <dbReference type="ChEBI" id="CHEBI:29105"/>
        <label>2</label>
    </ligand>
</feature>
<evidence type="ECO:0000256" key="3">
    <source>
        <dbReference type="ARBA" id="ARBA00006759"/>
    </source>
</evidence>
<feature type="domain" description="Metallo-beta-lactamase" evidence="8">
    <location>
        <begin position="13"/>
        <end position="169"/>
    </location>
</feature>
<evidence type="ECO:0000313" key="10">
    <source>
        <dbReference type="Proteomes" id="UP000600865"/>
    </source>
</evidence>
<comment type="cofactor">
    <cofactor evidence="7">
        <name>Zn(2+)</name>
        <dbReference type="ChEBI" id="CHEBI:29105"/>
    </cofactor>
    <text evidence="7">Binds 2 Zn(2+) ions per subunit.</text>
</comment>
<feature type="binding site" evidence="7">
    <location>
        <position position="131"/>
    </location>
    <ligand>
        <name>Zn(2+)</name>
        <dbReference type="ChEBI" id="CHEBI:29105"/>
        <label>1</label>
    </ligand>
</feature>
<comment type="pathway">
    <text evidence="2 7">Secondary metabolite metabolism; methylglyoxal degradation; (R)-lactate from methylglyoxal: step 2/2.</text>
</comment>
<evidence type="ECO:0000256" key="4">
    <source>
        <dbReference type="ARBA" id="ARBA00022723"/>
    </source>
</evidence>
<dbReference type="Pfam" id="PF16123">
    <property type="entry name" value="HAGH_C"/>
    <property type="match status" value="1"/>
</dbReference>
<feature type="binding site" evidence="7">
    <location>
        <position position="56"/>
    </location>
    <ligand>
        <name>Zn(2+)</name>
        <dbReference type="ChEBI" id="CHEBI:29105"/>
        <label>1</label>
    </ligand>
</feature>
<comment type="caution">
    <text evidence="9">The sequence shown here is derived from an EMBL/GenBank/DDBJ whole genome shotgun (WGS) entry which is preliminary data.</text>
</comment>
<comment type="similarity">
    <text evidence="3 7">Belongs to the metallo-beta-lactamase superfamily. Glyoxalase II family.</text>
</comment>
<dbReference type="InterPro" id="IPR001279">
    <property type="entry name" value="Metallo-B-lactamas"/>
</dbReference>
<dbReference type="GO" id="GO:0004416">
    <property type="term" value="F:hydroxyacylglutathione hydrolase activity"/>
    <property type="evidence" value="ECO:0007669"/>
    <property type="project" value="UniProtKB-UniRule"/>
</dbReference>
<evidence type="ECO:0000256" key="5">
    <source>
        <dbReference type="ARBA" id="ARBA00022801"/>
    </source>
</evidence>
<dbReference type="InterPro" id="IPR036866">
    <property type="entry name" value="RibonucZ/Hydroxyglut_hydro"/>
</dbReference>
<dbReference type="AlphaFoldDB" id="A0A918KI95"/>
<dbReference type="EMBL" id="BMYV01000001">
    <property type="protein sequence ID" value="GGX63626.1"/>
    <property type="molecule type" value="Genomic_DNA"/>
</dbReference>
<evidence type="ECO:0000256" key="1">
    <source>
        <dbReference type="ARBA" id="ARBA00001623"/>
    </source>
</evidence>
<accession>A0A918KI95</accession>
<dbReference type="PIRSF" id="PIRSF005457">
    <property type="entry name" value="Glx"/>
    <property type="match status" value="1"/>
</dbReference>
<evidence type="ECO:0000313" key="9">
    <source>
        <dbReference type="EMBL" id="GGX63626.1"/>
    </source>
</evidence>
<dbReference type="HAMAP" id="MF_01374">
    <property type="entry name" value="Glyoxalase_2"/>
    <property type="match status" value="1"/>
</dbReference>
<dbReference type="InterPro" id="IPR050110">
    <property type="entry name" value="Glyoxalase_II_hydrolase"/>
</dbReference>
<feature type="binding site" evidence="7">
    <location>
        <position position="112"/>
    </location>
    <ligand>
        <name>Zn(2+)</name>
        <dbReference type="ChEBI" id="CHEBI:29105"/>
        <label>1</label>
    </ligand>
</feature>
<dbReference type="GO" id="GO:0019243">
    <property type="term" value="P:methylglyoxal catabolic process to D-lactate via S-lactoyl-glutathione"/>
    <property type="evidence" value="ECO:0007669"/>
    <property type="project" value="UniProtKB-UniRule"/>
</dbReference>
<feature type="binding site" evidence="7">
    <location>
        <position position="61"/>
    </location>
    <ligand>
        <name>Zn(2+)</name>
        <dbReference type="ChEBI" id="CHEBI:29105"/>
        <label>2</label>
    </ligand>
</feature>
<dbReference type="InterPro" id="IPR032282">
    <property type="entry name" value="HAGH_C"/>
</dbReference>
<proteinExistence type="inferred from homology"/>
<keyword evidence="5 7" id="KW-0378">Hydrolase</keyword>
<name>A0A918KI95_9PROT</name>
<dbReference type="PANTHER" id="PTHR43705">
    <property type="entry name" value="HYDROXYACYLGLUTATHIONE HYDROLASE"/>
    <property type="match status" value="1"/>
</dbReference>
<organism evidence="9 10">
    <name type="scientific">Litorimonas cladophorae</name>
    <dbReference type="NCBI Taxonomy" id="1220491"/>
    <lineage>
        <taxon>Bacteria</taxon>
        <taxon>Pseudomonadati</taxon>
        <taxon>Pseudomonadota</taxon>
        <taxon>Alphaproteobacteria</taxon>
        <taxon>Maricaulales</taxon>
        <taxon>Robiginitomaculaceae</taxon>
    </lineage>
</organism>
<feature type="binding site" evidence="7">
    <location>
        <position position="60"/>
    </location>
    <ligand>
        <name>Zn(2+)</name>
        <dbReference type="ChEBI" id="CHEBI:29105"/>
        <label>2</label>
    </ligand>
</feature>
<dbReference type="GO" id="GO:0046872">
    <property type="term" value="F:metal ion binding"/>
    <property type="evidence" value="ECO:0007669"/>
    <property type="project" value="UniProtKB-KW"/>
</dbReference>
<evidence type="ECO:0000256" key="7">
    <source>
        <dbReference type="HAMAP-Rule" id="MF_01374"/>
    </source>
</evidence>
<evidence type="ECO:0000256" key="6">
    <source>
        <dbReference type="ARBA" id="ARBA00022833"/>
    </source>
</evidence>
<feature type="binding site" evidence="7">
    <location>
        <position position="58"/>
    </location>
    <ligand>
        <name>Zn(2+)</name>
        <dbReference type="ChEBI" id="CHEBI:29105"/>
        <label>1</label>
    </ligand>
</feature>
<evidence type="ECO:0000256" key="2">
    <source>
        <dbReference type="ARBA" id="ARBA00004963"/>
    </source>
</evidence>
<sequence length="239" mass="26191">MTLEVALFPCLSDNYGFLLHDAQTGATAAIDTPDAKEIAKQCEARGWTLTEIWNTHWHPDHAGGNVALKRRYNCHVRGPNQDAIPARDETLSGGDSFDFAGHHVDVIHTPGHTDEHIIYHLPSAELAFVGDTIFALGCGRLFEGTPQEMWESLSKLMALPEQTRLYCAHEYTLSNAKFAMSVDGDNPDLIAAVTDAQAKRAANIPTVPTTVGIEKRANPFVTAGNAEELGRRRALKDNF</sequence>
<evidence type="ECO:0000259" key="8">
    <source>
        <dbReference type="SMART" id="SM00849"/>
    </source>
</evidence>
<feature type="binding site" evidence="7">
    <location>
        <position position="131"/>
    </location>
    <ligand>
        <name>Zn(2+)</name>
        <dbReference type="ChEBI" id="CHEBI:29105"/>
        <label>2</label>
    </ligand>
</feature>
<gene>
    <name evidence="7 9" type="primary">gloB</name>
    <name evidence="9" type="ORF">GCM10011309_12050</name>
</gene>
<protein>
    <recommendedName>
        <fullName evidence="7">Hydroxyacylglutathione hydrolase</fullName>
        <ecNumber evidence="7">3.1.2.6</ecNumber>
    </recommendedName>
    <alternativeName>
        <fullName evidence="7">Glyoxalase II</fullName>
        <shortName evidence="7">Glx II</shortName>
    </alternativeName>
</protein>
<dbReference type="Gene3D" id="3.60.15.10">
    <property type="entry name" value="Ribonuclease Z/Hydroxyacylglutathione hydrolase-like"/>
    <property type="match status" value="1"/>
</dbReference>
<dbReference type="NCBIfam" id="TIGR03413">
    <property type="entry name" value="GSH_gloB"/>
    <property type="match status" value="1"/>
</dbReference>
<keyword evidence="6 7" id="KW-0862">Zinc</keyword>
<dbReference type="InterPro" id="IPR035680">
    <property type="entry name" value="Clx_II_MBL"/>
</dbReference>
<comment type="function">
    <text evidence="7">Thiolesterase that catalyzes the hydrolysis of S-D-lactoyl-glutathione to form glutathione and D-lactic acid.</text>
</comment>